<dbReference type="EMBL" id="MLJW01000003">
    <property type="protein sequence ID" value="OIR18268.1"/>
    <property type="molecule type" value="Genomic_DNA"/>
</dbReference>
<sequence>MPVELLVPVAIFALGVAVAIHLAGMGIDRIVDKK</sequence>
<evidence type="ECO:0000313" key="2">
    <source>
        <dbReference type="EMBL" id="OIR18268.1"/>
    </source>
</evidence>
<gene>
    <name evidence="2" type="ORF">GALL_15960</name>
</gene>
<name>A0A1J5TWT6_9ZZZZ</name>
<proteinExistence type="predicted"/>
<keyword evidence="1" id="KW-0812">Transmembrane</keyword>
<keyword evidence="1" id="KW-1133">Transmembrane helix</keyword>
<protein>
    <submittedName>
        <fullName evidence="2">Uncharacterized protein</fullName>
    </submittedName>
</protein>
<evidence type="ECO:0000256" key="1">
    <source>
        <dbReference type="SAM" id="Phobius"/>
    </source>
</evidence>
<feature type="transmembrane region" description="Helical" evidence="1">
    <location>
        <begin position="6"/>
        <end position="27"/>
    </location>
</feature>
<comment type="caution">
    <text evidence="2">The sequence shown here is derived from an EMBL/GenBank/DDBJ whole genome shotgun (WGS) entry which is preliminary data.</text>
</comment>
<dbReference type="AlphaFoldDB" id="A0A1J5TWT6"/>
<keyword evidence="1" id="KW-0472">Membrane</keyword>
<organism evidence="2">
    <name type="scientific">mine drainage metagenome</name>
    <dbReference type="NCBI Taxonomy" id="410659"/>
    <lineage>
        <taxon>unclassified sequences</taxon>
        <taxon>metagenomes</taxon>
        <taxon>ecological metagenomes</taxon>
    </lineage>
</organism>
<accession>A0A1J5TWT6</accession>
<reference evidence="2" key="1">
    <citation type="submission" date="2016-10" db="EMBL/GenBank/DDBJ databases">
        <title>Sequence of Gallionella enrichment culture.</title>
        <authorList>
            <person name="Poehlein A."/>
            <person name="Muehling M."/>
            <person name="Daniel R."/>
        </authorList>
    </citation>
    <scope>NUCLEOTIDE SEQUENCE</scope>
</reference>